<reference evidence="2 3" key="2">
    <citation type="submission" date="2024-07" db="EMBL/GenBank/DDBJ databases">
        <authorList>
            <person name="Akdeniz Z."/>
        </authorList>
    </citation>
    <scope>NUCLEOTIDE SEQUENCE [LARGE SCALE GENOMIC DNA]</scope>
</reference>
<organism evidence="1">
    <name type="scientific">Hexamita inflata</name>
    <dbReference type="NCBI Taxonomy" id="28002"/>
    <lineage>
        <taxon>Eukaryota</taxon>
        <taxon>Metamonada</taxon>
        <taxon>Diplomonadida</taxon>
        <taxon>Hexamitidae</taxon>
        <taxon>Hexamitinae</taxon>
        <taxon>Hexamita</taxon>
    </lineage>
</organism>
<name>A0AA86PW48_9EUKA</name>
<dbReference type="EMBL" id="CATOUU010000699">
    <property type="protein sequence ID" value="CAI9942440.1"/>
    <property type="molecule type" value="Genomic_DNA"/>
</dbReference>
<evidence type="ECO:0000313" key="3">
    <source>
        <dbReference type="Proteomes" id="UP001642409"/>
    </source>
</evidence>
<dbReference type="AlphaFoldDB" id="A0AA86PW48"/>
<dbReference type="Proteomes" id="UP001642409">
    <property type="component" value="Unassembled WGS sequence"/>
</dbReference>
<sequence>MNASGLVHIGYLGSARLTPRRLERRRTFPTRNGQAVFRGARDAVLGVSTHCVFARAGRDAESLGQIQEPRRAFGLRHAAVLVHVRNEAKTALRTPRGSRQTNLVRWTLIFIVSYCIYATTQQN</sequence>
<gene>
    <name evidence="2" type="ORF">HINF_LOCUS24938</name>
    <name evidence="1" type="ORF">HINF_LOCUS30085</name>
</gene>
<protein>
    <submittedName>
        <fullName evidence="2">Hypothetical_protein</fullName>
    </submittedName>
</protein>
<reference evidence="1" key="1">
    <citation type="submission" date="2023-06" db="EMBL/GenBank/DDBJ databases">
        <authorList>
            <person name="Kurt Z."/>
        </authorList>
    </citation>
    <scope>NUCLEOTIDE SEQUENCE</scope>
</reference>
<evidence type="ECO:0000313" key="2">
    <source>
        <dbReference type="EMBL" id="CAL6015550.1"/>
    </source>
</evidence>
<dbReference type="EMBL" id="CAXDID020000073">
    <property type="protein sequence ID" value="CAL6015550.1"/>
    <property type="molecule type" value="Genomic_DNA"/>
</dbReference>
<keyword evidence="3" id="KW-1185">Reference proteome</keyword>
<accession>A0AA86PW48</accession>
<proteinExistence type="predicted"/>
<evidence type="ECO:0000313" key="1">
    <source>
        <dbReference type="EMBL" id="CAI9942440.1"/>
    </source>
</evidence>
<comment type="caution">
    <text evidence="1">The sequence shown here is derived from an EMBL/GenBank/DDBJ whole genome shotgun (WGS) entry which is preliminary data.</text>
</comment>